<dbReference type="PANTHER" id="PTHR43124">
    <property type="entry name" value="PURINE EFFLUX PUMP PBUE"/>
    <property type="match status" value="1"/>
</dbReference>
<evidence type="ECO:0000313" key="24">
    <source>
        <dbReference type="Proteomes" id="UP000034151"/>
    </source>
</evidence>
<dbReference type="Proteomes" id="UP000034944">
    <property type="component" value="Unassembled WGS sequence"/>
</dbReference>
<evidence type="ECO:0000313" key="30">
    <source>
        <dbReference type="Proteomes" id="UP000034921"/>
    </source>
</evidence>
<evidence type="ECO:0000313" key="31">
    <source>
        <dbReference type="Proteomes" id="UP000034944"/>
    </source>
</evidence>
<evidence type="ECO:0000313" key="16">
    <source>
        <dbReference type="EMBL" id="KKG83622.1"/>
    </source>
</evidence>
<keyword evidence="2" id="KW-1003">Cell membrane</keyword>
<keyword evidence="4 6" id="KW-1133">Transmembrane helix</keyword>
<evidence type="ECO:0000313" key="28">
    <source>
        <dbReference type="Proteomes" id="UP000034667"/>
    </source>
</evidence>
<dbReference type="InterPro" id="IPR036259">
    <property type="entry name" value="MFS_trans_sf"/>
</dbReference>
<evidence type="ECO:0000313" key="14">
    <source>
        <dbReference type="EMBL" id="KKG56135.1"/>
    </source>
</evidence>
<dbReference type="RefSeq" id="WP_235269738.1">
    <property type="nucleotide sequence ID" value="NZ_JJOU01000132.1"/>
</dbReference>
<evidence type="ECO:0000313" key="23">
    <source>
        <dbReference type="Proteomes" id="UP000034074"/>
    </source>
</evidence>
<comment type="caution">
    <text evidence="11">The sequence shown here is derived from an EMBL/GenBank/DDBJ whole genome shotgun (WGS) entry which is preliminary data.</text>
</comment>
<evidence type="ECO:0000313" key="17">
    <source>
        <dbReference type="EMBL" id="KKH08639.1"/>
    </source>
</evidence>
<evidence type="ECO:0000313" key="10">
    <source>
        <dbReference type="EMBL" id="KKG39097.1"/>
    </source>
</evidence>
<evidence type="ECO:0000313" key="11">
    <source>
        <dbReference type="EMBL" id="KKG46766.1"/>
    </source>
</evidence>
<dbReference type="EMBL" id="JJPD01000140">
    <property type="protein sequence ID" value="KKG39097.1"/>
    <property type="molecule type" value="Genomic_DNA"/>
</dbReference>
<evidence type="ECO:0000256" key="4">
    <source>
        <dbReference type="ARBA" id="ARBA00022989"/>
    </source>
</evidence>
<dbReference type="EMBL" id="JJOU01000132">
    <property type="protein sequence ID" value="KKG12851.1"/>
    <property type="molecule type" value="Genomic_DNA"/>
</dbReference>
<feature type="transmembrane region" description="Helical" evidence="6">
    <location>
        <begin position="206"/>
        <end position="231"/>
    </location>
</feature>
<gene>
    <name evidence="8" type="ORF">DU34_05975</name>
    <name evidence="10" type="ORF">DU35_05305</name>
    <name evidence="14" type="ORF">DU36_01545</name>
    <name evidence="13" type="ORF">DU38_02640</name>
    <name evidence="11" type="ORF">DU39_01945</name>
    <name evidence="12" type="ORF">DU41_04205</name>
    <name evidence="15" type="ORF">DU46_03515</name>
    <name evidence="9" type="ORF">DU49_01660</name>
    <name evidence="17" type="ORF">DU51_00740</name>
    <name evidence="19" type="ORF">DU60_03335</name>
    <name evidence="16" type="ORF">DU61_04475</name>
    <name evidence="18" type="ORF">DU62_03655</name>
</gene>
<dbReference type="InterPro" id="IPR050189">
    <property type="entry name" value="MFS_Efflux_Transporters"/>
</dbReference>
<comment type="subcellular location">
    <subcellularLocation>
        <location evidence="1">Cell membrane</location>
        <topology evidence="1">Multi-pass membrane protein</topology>
    </subcellularLocation>
</comment>
<accession>A0A0F8F3S1</accession>
<dbReference type="Proteomes" id="UP000034577">
    <property type="component" value="Unassembled WGS sequence"/>
</dbReference>
<keyword evidence="3 6" id="KW-0812">Transmembrane</keyword>
<evidence type="ECO:0000313" key="13">
    <source>
        <dbReference type="EMBL" id="KKG52725.1"/>
    </source>
</evidence>
<organism evidence="11 24">
    <name type="scientific">Methanosarcina mazei</name>
    <name type="common">Methanosarcina frisia</name>
    <dbReference type="NCBI Taxonomy" id="2209"/>
    <lineage>
        <taxon>Archaea</taxon>
        <taxon>Methanobacteriati</taxon>
        <taxon>Methanobacteriota</taxon>
        <taxon>Stenosarchaea group</taxon>
        <taxon>Methanomicrobia</taxon>
        <taxon>Methanosarcinales</taxon>
        <taxon>Methanosarcinaceae</taxon>
        <taxon>Methanosarcina</taxon>
    </lineage>
</organism>
<dbReference type="PRINTS" id="PR01036">
    <property type="entry name" value="TCRTETB"/>
</dbReference>
<evidence type="ECO:0000313" key="20">
    <source>
        <dbReference type="Proteomes" id="UP000033878"/>
    </source>
</evidence>
<evidence type="ECO:0000313" key="22">
    <source>
        <dbReference type="Proteomes" id="UP000034047"/>
    </source>
</evidence>
<evidence type="ECO:0000256" key="5">
    <source>
        <dbReference type="ARBA" id="ARBA00023136"/>
    </source>
</evidence>
<feature type="domain" description="Major facilitator superfamily (MFS) profile" evidence="7">
    <location>
        <begin position="7"/>
        <end position="384"/>
    </location>
</feature>
<evidence type="ECO:0000313" key="25">
    <source>
        <dbReference type="Proteomes" id="UP000034195"/>
    </source>
</evidence>
<dbReference type="Proteomes" id="UP000034820">
    <property type="component" value="Unassembled WGS sequence"/>
</dbReference>
<feature type="transmembrane region" description="Helical" evidence="6">
    <location>
        <begin position="73"/>
        <end position="92"/>
    </location>
</feature>
<dbReference type="GO" id="GO:0005886">
    <property type="term" value="C:plasma membrane"/>
    <property type="evidence" value="ECO:0007669"/>
    <property type="project" value="UniProtKB-SubCell"/>
</dbReference>
<dbReference type="Proteomes" id="UP000033889">
    <property type="component" value="Unassembled WGS sequence"/>
</dbReference>
<evidence type="ECO:0000313" key="9">
    <source>
        <dbReference type="EMBL" id="KKG30545.1"/>
    </source>
</evidence>
<dbReference type="EMBL" id="JJPE01000011">
    <property type="protein sequence ID" value="KKG48151.1"/>
    <property type="molecule type" value="Genomic_DNA"/>
</dbReference>
<dbReference type="EMBL" id="JJPH01000007">
    <property type="protein sequence ID" value="KKG56135.1"/>
    <property type="molecule type" value="Genomic_DNA"/>
</dbReference>
<dbReference type="Pfam" id="PF07690">
    <property type="entry name" value="MFS_1"/>
    <property type="match status" value="1"/>
</dbReference>
<evidence type="ECO:0000313" key="15">
    <source>
        <dbReference type="EMBL" id="KKG74242.1"/>
    </source>
</evidence>
<evidence type="ECO:0000313" key="26">
    <source>
        <dbReference type="Proteomes" id="UP000034243"/>
    </source>
</evidence>
<evidence type="ECO:0000256" key="1">
    <source>
        <dbReference type="ARBA" id="ARBA00004651"/>
    </source>
</evidence>
<dbReference type="Proteomes" id="UP000034047">
    <property type="component" value="Unassembled WGS sequence"/>
</dbReference>
<dbReference type="Proteomes" id="UP000034151">
    <property type="component" value="Unassembled WGS sequence"/>
</dbReference>
<dbReference type="Proteomes" id="UP000034667">
    <property type="component" value="Unassembled WGS sequence"/>
</dbReference>
<feature type="transmembrane region" description="Helical" evidence="6">
    <location>
        <begin position="135"/>
        <end position="156"/>
    </location>
</feature>
<evidence type="ECO:0000259" key="7">
    <source>
        <dbReference type="PROSITE" id="PS50850"/>
    </source>
</evidence>
<dbReference type="InterPro" id="IPR011701">
    <property type="entry name" value="MFS"/>
</dbReference>
<evidence type="ECO:0000313" key="19">
    <source>
        <dbReference type="EMBL" id="KKH29978.1"/>
    </source>
</evidence>
<dbReference type="PATRIC" id="fig|2209.39.peg.479"/>
<dbReference type="AlphaFoldDB" id="A0A0F8F3S1"/>
<dbReference type="Proteomes" id="UP000034921">
    <property type="component" value="Unassembled WGS sequence"/>
</dbReference>
<feature type="transmembrane region" description="Helical" evidence="6">
    <location>
        <begin position="162"/>
        <end position="179"/>
    </location>
</feature>
<protein>
    <submittedName>
        <fullName evidence="11">Multidrug transporter</fullName>
    </submittedName>
</protein>
<dbReference type="EMBL" id="JJPF01000007">
    <property type="protein sequence ID" value="KKG46766.1"/>
    <property type="molecule type" value="Genomic_DNA"/>
</dbReference>
<dbReference type="EMBL" id="JJPN01000037">
    <property type="protein sequence ID" value="KKG74242.1"/>
    <property type="molecule type" value="Genomic_DNA"/>
</dbReference>
<evidence type="ECO:0000256" key="3">
    <source>
        <dbReference type="ARBA" id="ARBA00022692"/>
    </source>
</evidence>
<dbReference type="EMBL" id="JJPQ01000054">
    <property type="protein sequence ID" value="KKG83622.1"/>
    <property type="molecule type" value="Genomic_DNA"/>
</dbReference>
<evidence type="ECO:0000256" key="6">
    <source>
        <dbReference type="SAM" id="Phobius"/>
    </source>
</evidence>
<dbReference type="InterPro" id="IPR020846">
    <property type="entry name" value="MFS_dom"/>
</dbReference>
<dbReference type="Gene3D" id="1.20.1250.20">
    <property type="entry name" value="MFS general substrate transporter like domains"/>
    <property type="match status" value="1"/>
</dbReference>
<proteinExistence type="predicted"/>
<dbReference type="Proteomes" id="UP000034195">
    <property type="component" value="Unassembled WGS sequence"/>
</dbReference>
<dbReference type="Proteomes" id="UP000034243">
    <property type="component" value="Unassembled WGS sequence"/>
</dbReference>
<evidence type="ECO:0000313" key="27">
    <source>
        <dbReference type="Proteomes" id="UP000034577"/>
    </source>
</evidence>
<sequence>MQFKNTHLLILCITACFAMAGGSLLTPVLPDMVEPLKTTSHEVGLLISTYAISTAIFALVIGHYIDRVNRKKILVPCLVIYGLTGLVSFFTSDLQSLLILRFIQGIGVAGMTSLPMLVIADVYKDHKSLYAMNKISMALAIGSVSAPLIGGGLANLGWNYPFLFYVLSLPLAFVAMAFLPETRVQRDNKNHKGILNGLTALKELRILYTVFLSFAIFFILFSVLTYVPFMLQNVLGYTAKGTGLILAFQGIAVMLVVPRVKTLASKHSTILIVAAGFALDGLAIFSISFAYSIVAVFLLILLFGAGFGLAQTAIDAQIVQIAPSESKGGVLCIHNTMKYIGQCLSPIVLGMVLLYFDLDTVFMLSGSFGLLVALITYSMKNIFENSGDEHIKSNCGRPPHPKGWGMLRAARPVVLVVRNHQVF</sequence>
<evidence type="ECO:0000256" key="2">
    <source>
        <dbReference type="ARBA" id="ARBA00022475"/>
    </source>
</evidence>
<evidence type="ECO:0000313" key="12">
    <source>
        <dbReference type="EMBL" id="KKG48151.1"/>
    </source>
</evidence>
<dbReference type="Proteomes" id="UP000033878">
    <property type="component" value="Unassembled WGS sequence"/>
</dbReference>
<reference evidence="20 21" key="1">
    <citation type="journal article" date="2015" name="ISME J.">
        <title>Genomic and phenotypic differentiation among Methanosarcina mazei populations from Columbia River sediment.</title>
        <authorList>
            <person name="Youngblut N.D."/>
            <person name="Wirth J.S."/>
            <person name="Henriksen J.R."/>
            <person name="Smith M."/>
            <person name="Simon H."/>
            <person name="Metcalf W.W."/>
            <person name="Whitaker R.J."/>
        </authorList>
    </citation>
    <scope>NUCLEOTIDE SEQUENCE [LARGE SCALE GENOMIC DNA]</scope>
    <source>
        <strain evidence="19 30">1.F.M.0.5</strain>
        <strain evidence="8 22">2.F.T.2.6</strain>
        <strain evidence="9 20">3.F.A.1A.3</strain>
        <strain evidence="10 27">3.F.A.2.12</strain>
        <strain evidence="12 28">3.F.A.2.3</strain>
        <strain evidence="11 24">3.F.A.2.5</strain>
        <strain evidence="13 25">3.F.A.2.6</strain>
        <strain evidence="14 26">3.F.A.2.7</strain>
        <strain evidence="15 23">3.H.A.1A.2</strain>
        <strain evidence="16 21">3.H.A.2.5</strain>
        <strain evidence="17 29">3.H.T.1A.1</strain>
        <strain evidence="18 31">3.H.T.1A.2</strain>
    </source>
</reference>
<dbReference type="Proteomes" id="UP000034074">
    <property type="component" value="Unassembled WGS sequence"/>
</dbReference>
<keyword evidence="5 6" id="KW-0472">Membrane</keyword>
<dbReference type="PROSITE" id="PS50850">
    <property type="entry name" value="MFS"/>
    <property type="match status" value="1"/>
</dbReference>
<dbReference type="SUPFAM" id="SSF103473">
    <property type="entry name" value="MFS general substrate transporter"/>
    <property type="match status" value="1"/>
</dbReference>
<dbReference type="EMBL" id="JJPY01000066">
    <property type="protein sequence ID" value="KKH08639.1"/>
    <property type="molecule type" value="Genomic_DNA"/>
</dbReference>
<evidence type="ECO:0000313" key="8">
    <source>
        <dbReference type="EMBL" id="KKG12851.1"/>
    </source>
</evidence>
<name>A0A0F8F3S1_METMZ</name>
<dbReference type="CDD" id="cd17473">
    <property type="entry name" value="MFS_arabinose_efflux_permease_like"/>
    <property type="match status" value="1"/>
</dbReference>
<feature type="transmembrane region" description="Helical" evidence="6">
    <location>
        <begin position="237"/>
        <end position="257"/>
    </location>
</feature>
<dbReference type="PANTHER" id="PTHR43124:SF3">
    <property type="entry name" value="CHLORAMPHENICOL EFFLUX PUMP RV0191"/>
    <property type="match status" value="1"/>
</dbReference>
<feature type="non-terminal residue" evidence="11">
    <location>
        <position position="423"/>
    </location>
</feature>
<dbReference type="EMBL" id="JJPZ01000067">
    <property type="protein sequence ID" value="KKH11520.1"/>
    <property type="molecule type" value="Genomic_DNA"/>
</dbReference>
<feature type="transmembrane region" description="Helical" evidence="6">
    <location>
        <begin position="41"/>
        <end position="61"/>
    </location>
</feature>
<evidence type="ECO:0000313" key="18">
    <source>
        <dbReference type="EMBL" id="KKH11520.1"/>
    </source>
</evidence>
<dbReference type="GO" id="GO:0022857">
    <property type="term" value="F:transmembrane transporter activity"/>
    <property type="evidence" value="ECO:0007669"/>
    <property type="project" value="InterPro"/>
</dbReference>
<dbReference type="EMBL" id="JJPG01000065">
    <property type="protein sequence ID" value="KKG52725.1"/>
    <property type="molecule type" value="Genomic_DNA"/>
</dbReference>
<evidence type="ECO:0000313" key="21">
    <source>
        <dbReference type="Proteomes" id="UP000033889"/>
    </source>
</evidence>
<dbReference type="EMBL" id="JJQE01000061">
    <property type="protein sequence ID" value="KKH29978.1"/>
    <property type="molecule type" value="Genomic_DNA"/>
</dbReference>
<feature type="transmembrane region" description="Helical" evidence="6">
    <location>
        <begin position="362"/>
        <end position="383"/>
    </location>
</feature>
<evidence type="ECO:0000313" key="29">
    <source>
        <dbReference type="Proteomes" id="UP000034820"/>
    </source>
</evidence>
<feature type="transmembrane region" description="Helical" evidence="6">
    <location>
        <begin position="98"/>
        <end position="123"/>
    </location>
</feature>
<dbReference type="EMBL" id="JJPB01000093">
    <property type="protein sequence ID" value="KKG30545.1"/>
    <property type="molecule type" value="Genomic_DNA"/>
</dbReference>